<evidence type="ECO:0000313" key="1">
    <source>
        <dbReference type="EMBL" id="KAJ8106111.1"/>
    </source>
</evidence>
<name>A0ACC2HUB0_9PEZI</name>
<organism evidence="1 2">
    <name type="scientific">Nemania bipapillata</name>
    <dbReference type="NCBI Taxonomy" id="110536"/>
    <lineage>
        <taxon>Eukaryota</taxon>
        <taxon>Fungi</taxon>
        <taxon>Dikarya</taxon>
        <taxon>Ascomycota</taxon>
        <taxon>Pezizomycotina</taxon>
        <taxon>Sordariomycetes</taxon>
        <taxon>Xylariomycetidae</taxon>
        <taxon>Xylariales</taxon>
        <taxon>Xylariaceae</taxon>
        <taxon>Nemania</taxon>
    </lineage>
</organism>
<accession>A0ACC2HUB0</accession>
<sequence>MDTLSQEIIDNIVSFIPQRVGEEDVPAWKRRGLPPALPALATVSRRFQKAVEWRTFKELHIKTSDVELDEFESILLPIRRNYLRHLHVNLLVSPSPSEPDDGRENYYETDRDRQADRKASTAQLRRLWNFLGSWSQNSPSSQRVPNVSFTLRTAPQDVYGKNGYGLPPFAFSLLDLTDDVESFPALPLVHSFKTPNTVRIWNPRVLVALASKMPKAEQIAWVLDECDDDWGRYYSIDKQYRDGIVQAIQAMRLPASVKDFFCSLKKPSYSEPGQELPKFIKKGAHDPVSCAMRELTRHCVKVSLKGSFHPSLFDPPISGPVASCWQQTTNLRVEMALCSPDGSWLFQPQSLVQGVDLPEGLLDCTQLPPGYAETEEENEEAIDYFEDWQSVIFPPRKIEYNRVELIPNDEKLNALLVAFARGCAKMPVLEIAIVHIEYENDDNWPFQIICVAASHRLGYWEEAMDVNPNTWRFYLHTNEWQPTKATLAVLKEVGEERNGEPSTVCFLQWGDFYE</sequence>
<evidence type="ECO:0000313" key="2">
    <source>
        <dbReference type="Proteomes" id="UP001153334"/>
    </source>
</evidence>
<comment type="caution">
    <text evidence="1">The sequence shown here is derived from an EMBL/GenBank/DDBJ whole genome shotgun (WGS) entry which is preliminary data.</text>
</comment>
<proteinExistence type="predicted"/>
<reference evidence="1" key="1">
    <citation type="submission" date="2022-11" db="EMBL/GenBank/DDBJ databases">
        <title>Genome Sequence of Nemania bipapillata.</title>
        <authorList>
            <person name="Buettner E."/>
        </authorList>
    </citation>
    <scope>NUCLEOTIDE SEQUENCE</scope>
    <source>
        <strain evidence="1">CP14</strain>
    </source>
</reference>
<keyword evidence="2" id="KW-1185">Reference proteome</keyword>
<dbReference type="Proteomes" id="UP001153334">
    <property type="component" value="Unassembled WGS sequence"/>
</dbReference>
<protein>
    <submittedName>
        <fullName evidence="1">Uncharacterized protein</fullName>
    </submittedName>
</protein>
<gene>
    <name evidence="1" type="ORF">ONZ43_g7173</name>
</gene>
<dbReference type="EMBL" id="JAPESX010002953">
    <property type="protein sequence ID" value="KAJ8106111.1"/>
    <property type="molecule type" value="Genomic_DNA"/>
</dbReference>